<dbReference type="EMBL" id="CAOQHR010000002">
    <property type="protein sequence ID" value="CAI6290343.1"/>
    <property type="molecule type" value="Genomic_DNA"/>
</dbReference>
<evidence type="ECO:0000256" key="5">
    <source>
        <dbReference type="ARBA" id="ARBA00022833"/>
    </source>
</evidence>
<dbReference type="PANTHER" id="PTHR45626:SF52">
    <property type="entry name" value="SINGLE-STRANDED DNA-DEPENDENT ATPASE (EUROFUNG)"/>
    <property type="match status" value="1"/>
</dbReference>
<dbReference type="Gene3D" id="3.40.50.300">
    <property type="entry name" value="P-loop containing nucleotide triphosphate hydrolases"/>
    <property type="match status" value="1"/>
</dbReference>
<feature type="domain" description="Helicase C-terminal" evidence="9">
    <location>
        <begin position="529"/>
        <end position="690"/>
    </location>
</feature>
<sequence>MPKHNPSMQIYYNPQILKVEGFQPKPEESMYEDGEPQVFDSAPKQPAQSGPLSPKDASDHVDHILNSLSHGTILHEIRTDTSLVKSQLLGHQMTALDFIAQRESGCPPRELTLWREKRKGGENYFQHILTKKKSPDQLEARGGIIADDMGLGKSLTILAAIARSLHEAARFGTTWEEGLLDSPDSPVPSRATLILVPSTILIDNWIEEIRAHTYPSKVTFHRHLGTDRHSELPQLFQNDIIFTTFATAAQNAKRGASPLSKINWFRVVLDEAHKIRNHKTDWFKTVHQLQTHHRWCLTGTPIQNRLEDLGSLVEFLRIPYLDRPATFRTHIITPTSPDRGSQFQNLQTFLGTICLRRTRDILNLPEPIIHTRHVPFLDSERHQYDELYDLYKRHVQMSVSGVRASTTLQSIHELRLFCNNGPRRTCKEVRDSDERLSYLEQLEQNMCAKCSLPIFCIDPMGGKNTGMFLSPCNHLVCQGCLSHCLSKKKSCLLCEAESPPPIFGTPTDSPMVTSSVPQDSFEYPSKLLTLLRDIKMLPSQRCIVFSSWKKTLDLVGDLLKEHKLKFDIIHGSLSSKQRLKVLKDYKSIMGPNILLMTLGTGAEGLNLTIASHIYLLEPQWNPFLEQQAMARAQRIGQTKQVVCVRYVVEGTIEQSDVLNRQKRKTVLAGGGFKQQNKEKLQSSLVSPLLH</sequence>
<evidence type="ECO:0000259" key="8">
    <source>
        <dbReference type="PROSITE" id="PS51192"/>
    </source>
</evidence>
<proteinExistence type="predicted"/>
<comment type="caution">
    <text evidence="10">The sequence shown here is derived from an EMBL/GenBank/DDBJ whole genome shotgun (WGS) entry which is preliminary data.</text>
</comment>
<gene>
    <name evidence="10" type="ORF">PDIGIT_LOCUS2431</name>
</gene>
<dbReference type="GO" id="GO:0016787">
    <property type="term" value="F:hydrolase activity"/>
    <property type="evidence" value="ECO:0007669"/>
    <property type="project" value="UniProtKB-KW"/>
</dbReference>
<feature type="domain" description="Helicase ATP-binding" evidence="8">
    <location>
        <begin position="134"/>
        <end position="319"/>
    </location>
</feature>
<keyword evidence="1" id="KW-0479">Metal-binding</keyword>
<reference evidence="10" key="1">
    <citation type="submission" date="2023-01" db="EMBL/GenBank/DDBJ databases">
        <authorList>
            <person name="Van Ghelder C."/>
            <person name="Rancurel C."/>
        </authorList>
    </citation>
    <scope>NUCLEOTIDE SEQUENCE</scope>
    <source>
        <strain evidence="10">CNCM I-4278</strain>
    </source>
</reference>
<dbReference type="GO" id="GO:0005524">
    <property type="term" value="F:ATP binding"/>
    <property type="evidence" value="ECO:0007669"/>
    <property type="project" value="UniProtKB-KW"/>
</dbReference>
<dbReference type="SMART" id="SM00487">
    <property type="entry name" value="DEXDc"/>
    <property type="match status" value="1"/>
</dbReference>
<evidence type="ECO:0000259" key="9">
    <source>
        <dbReference type="PROSITE" id="PS51194"/>
    </source>
</evidence>
<dbReference type="CDD" id="cd18008">
    <property type="entry name" value="DEXDc_SHPRH-like"/>
    <property type="match status" value="1"/>
</dbReference>
<protein>
    <submittedName>
        <fullName evidence="10">Uncharacterized protein</fullName>
    </submittedName>
</protein>
<dbReference type="InterPro" id="IPR038718">
    <property type="entry name" value="SNF2-like_sf"/>
</dbReference>
<accession>A0A9W4U4S5</accession>
<evidence type="ECO:0000256" key="1">
    <source>
        <dbReference type="ARBA" id="ARBA00022723"/>
    </source>
</evidence>
<dbReference type="InterPro" id="IPR027417">
    <property type="entry name" value="P-loop_NTPase"/>
</dbReference>
<dbReference type="Gene3D" id="3.40.50.10810">
    <property type="entry name" value="Tandem AAA-ATPase domain"/>
    <property type="match status" value="1"/>
</dbReference>
<dbReference type="InterPro" id="IPR000330">
    <property type="entry name" value="SNF2_N"/>
</dbReference>
<dbReference type="InterPro" id="IPR017907">
    <property type="entry name" value="Znf_RING_CS"/>
</dbReference>
<keyword evidence="2" id="KW-0547">Nucleotide-binding</keyword>
<keyword evidence="4" id="KW-0378">Hydrolase</keyword>
<evidence type="ECO:0000256" key="2">
    <source>
        <dbReference type="ARBA" id="ARBA00022741"/>
    </source>
</evidence>
<evidence type="ECO:0000256" key="6">
    <source>
        <dbReference type="ARBA" id="ARBA00022840"/>
    </source>
</evidence>
<evidence type="ECO:0000256" key="3">
    <source>
        <dbReference type="ARBA" id="ARBA00022771"/>
    </source>
</evidence>
<dbReference type="PROSITE" id="PS00518">
    <property type="entry name" value="ZF_RING_1"/>
    <property type="match status" value="1"/>
</dbReference>
<evidence type="ECO:0000313" key="11">
    <source>
        <dbReference type="Proteomes" id="UP001152607"/>
    </source>
</evidence>
<keyword evidence="11" id="KW-1185">Reference proteome</keyword>
<dbReference type="PROSITE" id="PS51192">
    <property type="entry name" value="HELICASE_ATP_BIND_1"/>
    <property type="match status" value="1"/>
</dbReference>
<name>A0A9W4U4S5_9PLEO</name>
<feature type="region of interest" description="Disordered" evidence="7">
    <location>
        <begin position="22"/>
        <end position="59"/>
    </location>
</feature>
<organism evidence="10 11">
    <name type="scientific">Periconia digitata</name>
    <dbReference type="NCBI Taxonomy" id="1303443"/>
    <lineage>
        <taxon>Eukaryota</taxon>
        <taxon>Fungi</taxon>
        <taxon>Dikarya</taxon>
        <taxon>Ascomycota</taxon>
        <taxon>Pezizomycotina</taxon>
        <taxon>Dothideomycetes</taxon>
        <taxon>Pleosporomycetidae</taxon>
        <taxon>Pleosporales</taxon>
        <taxon>Massarineae</taxon>
        <taxon>Periconiaceae</taxon>
        <taxon>Periconia</taxon>
    </lineage>
</organism>
<dbReference type="OrthoDB" id="448448at2759"/>
<dbReference type="InterPro" id="IPR001650">
    <property type="entry name" value="Helicase_C-like"/>
</dbReference>
<evidence type="ECO:0000256" key="7">
    <source>
        <dbReference type="SAM" id="MobiDB-lite"/>
    </source>
</evidence>
<dbReference type="GO" id="GO:0008270">
    <property type="term" value="F:zinc ion binding"/>
    <property type="evidence" value="ECO:0007669"/>
    <property type="project" value="UniProtKB-KW"/>
</dbReference>
<keyword evidence="6" id="KW-0067">ATP-binding</keyword>
<dbReference type="CDD" id="cd18793">
    <property type="entry name" value="SF2_C_SNF"/>
    <property type="match status" value="1"/>
</dbReference>
<dbReference type="GO" id="GO:0005634">
    <property type="term" value="C:nucleus"/>
    <property type="evidence" value="ECO:0007669"/>
    <property type="project" value="TreeGrafter"/>
</dbReference>
<dbReference type="Proteomes" id="UP001152607">
    <property type="component" value="Unassembled WGS sequence"/>
</dbReference>
<dbReference type="SMART" id="SM00490">
    <property type="entry name" value="HELICc"/>
    <property type="match status" value="1"/>
</dbReference>
<dbReference type="AlphaFoldDB" id="A0A9W4U4S5"/>
<dbReference type="InterPro" id="IPR014001">
    <property type="entry name" value="Helicase_ATP-bd"/>
</dbReference>
<dbReference type="Pfam" id="PF00271">
    <property type="entry name" value="Helicase_C"/>
    <property type="match status" value="1"/>
</dbReference>
<dbReference type="GO" id="GO:0006281">
    <property type="term" value="P:DNA repair"/>
    <property type="evidence" value="ECO:0007669"/>
    <property type="project" value="TreeGrafter"/>
</dbReference>
<keyword evidence="3" id="KW-0863">Zinc-finger</keyword>
<dbReference type="PROSITE" id="PS51194">
    <property type="entry name" value="HELICASE_CTER"/>
    <property type="match status" value="1"/>
</dbReference>
<dbReference type="InterPro" id="IPR050628">
    <property type="entry name" value="SNF2_RAD54_helicase_TF"/>
</dbReference>
<dbReference type="GO" id="GO:0008094">
    <property type="term" value="F:ATP-dependent activity, acting on DNA"/>
    <property type="evidence" value="ECO:0007669"/>
    <property type="project" value="TreeGrafter"/>
</dbReference>
<evidence type="ECO:0000313" key="10">
    <source>
        <dbReference type="EMBL" id="CAI6290343.1"/>
    </source>
</evidence>
<dbReference type="SUPFAM" id="SSF52540">
    <property type="entry name" value="P-loop containing nucleoside triphosphate hydrolases"/>
    <property type="match status" value="2"/>
</dbReference>
<evidence type="ECO:0000256" key="4">
    <source>
        <dbReference type="ARBA" id="ARBA00022801"/>
    </source>
</evidence>
<dbReference type="InterPro" id="IPR049730">
    <property type="entry name" value="SNF2/RAD54-like_C"/>
</dbReference>
<dbReference type="PANTHER" id="PTHR45626">
    <property type="entry name" value="TRANSCRIPTION TERMINATION FACTOR 2-RELATED"/>
    <property type="match status" value="1"/>
</dbReference>
<keyword evidence="5" id="KW-0862">Zinc</keyword>
<dbReference type="Pfam" id="PF00176">
    <property type="entry name" value="SNF2-rel_dom"/>
    <property type="match status" value="1"/>
</dbReference>